<dbReference type="AlphaFoldDB" id="A0AAE0HWK6"/>
<evidence type="ECO:0000256" key="1">
    <source>
        <dbReference type="SAM" id="MobiDB-lite"/>
    </source>
</evidence>
<evidence type="ECO:0000313" key="2">
    <source>
        <dbReference type="EMBL" id="KAK3314218.1"/>
    </source>
</evidence>
<accession>A0AAE0HWK6</accession>
<feature type="compositionally biased region" description="Basic and acidic residues" evidence="1">
    <location>
        <begin position="88"/>
        <end position="97"/>
    </location>
</feature>
<dbReference type="Proteomes" id="UP001283341">
    <property type="component" value="Unassembled WGS sequence"/>
</dbReference>
<name>A0AAE0HWK6_9PEZI</name>
<proteinExistence type="predicted"/>
<reference evidence="2" key="1">
    <citation type="journal article" date="2023" name="Mol. Phylogenet. Evol.">
        <title>Genome-scale phylogeny and comparative genomics of the fungal order Sordariales.</title>
        <authorList>
            <person name="Hensen N."/>
            <person name="Bonometti L."/>
            <person name="Westerberg I."/>
            <person name="Brannstrom I.O."/>
            <person name="Guillou S."/>
            <person name="Cros-Aarteil S."/>
            <person name="Calhoun S."/>
            <person name="Haridas S."/>
            <person name="Kuo A."/>
            <person name="Mondo S."/>
            <person name="Pangilinan J."/>
            <person name="Riley R."/>
            <person name="LaButti K."/>
            <person name="Andreopoulos B."/>
            <person name="Lipzen A."/>
            <person name="Chen C."/>
            <person name="Yan M."/>
            <person name="Daum C."/>
            <person name="Ng V."/>
            <person name="Clum A."/>
            <person name="Steindorff A."/>
            <person name="Ohm R.A."/>
            <person name="Martin F."/>
            <person name="Silar P."/>
            <person name="Natvig D.O."/>
            <person name="Lalanne C."/>
            <person name="Gautier V."/>
            <person name="Ament-Velasquez S.L."/>
            <person name="Kruys A."/>
            <person name="Hutchinson M.I."/>
            <person name="Powell A.J."/>
            <person name="Barry K."/>
            <person name="Miller A.N."/>
            <person name="Grigoriev I.V."/>
            <person name="Debuchy R."/>
            <person name="Gladieux P."/>
            <person name="Hiltunen Thoren M."/>
            <person name="Johannesson H."/>
        </authorList>
    </citation>
    <scope>NUCLEOTIDE SEQUENCE</scope>
    <source>
        <strain evidence="2">CBS 118394</strain>
    </source>
</reference>
<evidence type="ECO:0000313" key="3">
    <source>
        <dbReference type="Proteomes" id="UP001283341"/>
    </source>
</evidence>
<reference evidence="2" key="2">
    <citation type="submission" date="2023-06" db="EMBL/GenBank/DDBJ databases">
        <authorList>
            <consortium name="Lawrence Berkeley National Laboratory"/>
            <person name="Haridas S."/>
            <person name="Hensen N."/>
            <person name="Bonometti L."/>
            <person name="Westerberg I."/>
            <person name="Brannstrom I.O."/>
            <person name="Guillou S."/>
            <person name="Cros-Aarteil S."/>
            <person name="Calhoun S."/>
            <person name="Kuo A."/>
            <person name="Mondo S."/>
            <person name="Pangilinan J."/>
            <person name="Riley R."/>
            <person name="Labutti K."/>
            <person name="Andreopoulos B."/>
            <person name="Lipzen A."/>
            <person name="Chen C."/>
            <person name="Yanf M."/>
            <person name="Daum C."/>
            <person name="Ng V."/>
            <person name="Clum A."/>
            <person name="Steindorff A."/>
            <person name="Ohm R."/>
            <person name="Martin F."/>
            <person name="Silar P."/>
            <person name="Natvig D."/>
            <person name="Lalanne C."/>
            <person name="Gautier V."/>
            <person name="Ament-Velasquez S.L."/>
            <person name="Kruys A."/>
            <person name="Hutchinson M.I."/>
            <person name="Powell A.J."/>
            <person name="Barry K."/>
            <person name="Miller A.N."/>
            <person name="Grigoriev I.V."/>
            <person name="Debuchy R."/>
            <person name="Gladieux P."/>
            <person name="Thoren M.H."/>
            <person name="Johannesson H."/>
        </authorList>
    </citation>
    <scope>NUCLEOTIDE SEQUENCE</scope>
    <source>
        <strain evidence="2">CBS 118394</strain>
    </source>
</reference>
<sequence length="126" mass="14432">MPIVAAVLGCPEAIGSDEVDYCLQGCSNARQSVLDRKARHEFCLNHESIARRFRQNRALLPSSDANAFENVLLLLLRKKKKQGSRNKQAHDNRDRLLRGQHRFHRRSHKACIKAFERGNRGCLKRG</sequence>
<gene>
    <name evidence="2" type="ORF">B0H66DRAFT_537461</name>
</gene>
<dbReference type="EMBL" id="JAUEDM010000007">
    <property type="protein sequence ID" value="KAK3314218.1"/>
    <property type="molecule type" value="Genomic_DNA"/>
</dbReference>
<keyword evidence="3" id="KW-1185">Reference proteome</keyword>
<comment type="caution">
    <text evidence="2">The sequence shown here is derived from an EMBL/GenBank/DDBJ whole genome shotgun (WGS) entry which is preliminary data.</text>
</comment>
<protein>
    <submittedName>
        <fullName evidence="2">Uncharacterized protein</fullName>
    </submittedName>
</protein>
<organism evidence="2 3">
    <name type="scientific">Apodospora peruviana</name>
    <dbReference type="NCBI Taxonomy" id="516989"/>
    <lineage>
        <taxon>Eukaryota</taxon>
        <taxon>Fungi</taxon>
        <taxon>Dikarya</taxon>
        <taxon>Ascomycota</taxon>
        <taxon>Pezizomycotina</taxon>
        <taxon>Sordariomycetes</taxon>
        <taxon>Sordariomycetidae</taxon>
        <taxon>Sordariales</taxon>
        <taxon>Lasiosphaeriaceae</taxon>
        <taxon>Apodospora</taxon>
    </lineage>
</organism>
<feature type="region of interest" description="Disordered" evidence="1">
    <location>
        <begin position="80"/>
        <end position="100"/>
    </location>
</feature>